<feature type="domain" description="Major facilitator superfamily (MFS) profile" evidence="9">
    <location>
        <begin position="16"/>
        <end position="408"/>
    </location>
</feature>
<protein>
    <submittedName>
        <fullName evidence="10">TCR/Tet family MFS transporter</fullName>
    </submittedName>
</protein>
<feature type="transmembrane region" description="Helical" evidence="8">
    <location>
        <begin position="293"/>
        <end position="315"/>
    </location>
</feature>
<feature type="transmembrane region" description="Helical" evidence="8">
    <location>
        <begin position="382"/>
        <end position="405"/>
    </location>
</feature>
<proteinExistence type="inferred from homology"/>
<comment type="caution">
    <text evidence="10">The sequence shown here is derived from an EMBL/GenBank/DDBJ whole genome shotgun (WGS) entry which is preliminary data.</text>
</comment>
<evidence type="ECO:0000313" key="11">
    <source>
        <dbReference type="Proteomes" id="UP000305539"/>
    </source>
</evidence>
<keyword evidence="11" id="KW-1185">Reference proteome</keyword>
<dbReference type="InterPro" id="IPR005829">
    <property type="entry name" value="Sugar_transporter_CS"/>
</dbReference>
<dbReference type="PROSITE" id="PS50850">
    <property type="entry name" value="MFS"/>
    <property type="match status" value="1"/>
</dbReference>
<comment type="subcellular location">
    <subcellularLocation>
        <location evidence="2">Membrane</location>
        <topology evidence="2">Multi-pass membrane protein</topology>
    </subcellularLocation>
</comment>
<feature type="transmembrane region" description="Helical" evidence="8">
    <location>
        <begin position="58"/>
        <end position="78"/>
    </location>
</feature>
<dbReference type="PRINTS" id="PR01035">
    <property type="entry name" value="TCRTETA"/>
</dbReference>
<dbReference type="SUPFAM" id="SSF103473">
    <property type="entry name" value="MFS general substrate transporter"/>
    <property type="match status" value="1"/>
</dbReference>
<dbReference type="Pfam" id="PF07690">
    <property type="entry name" value="MFS_1"/>
    <property type="match status" value="1"/>
</dbReference>
<evidence type="ECO:0000259" key="9">
    <source>
        <dbReference type="PROSITE" id="PS50850"/>
    </source>
</evidence>
<keyword evidence="6 8" id="KW-1133">Transmembrane helix</keyword>
<comment type="function">
    <text evidence="1">Resistance to tetracycline by an active tetracycline efflux. This is an energy-dependent process that decreases the accumulation of the antibiotic in whole cells. This protein functions as a metal-tetracycline/H(+) antiporter.</text>
</comment>
<keyword evidence="4" id="KW-0813">Transport</keyword>
<evidence type="ECO:0000256" key="4">
    <source>
        <dbReference type="ARBA" id="ARBA00022448"/>
    </source>
</evidence>
<evidence type="ECO:0000313" key="10">
    <source>
        <dbReference type="EMBL" id="TKC90317.1"/>
    </source>
</evidence>
<evidence type="ECO:0000256" key="7">
    <source>
        <dbReference type="ARBA" id="ARBA00023136"/>
    </source>
</evidence>
<feature type="transmembrane region" description="Helical" evidence="8">
    <location>
        <begin position="321"/>
        <end position="340"/>
    </location>
</feature>
<sequence>MNTSAQARGGHGSRAAFGFVFVTALMNAVSFGIVLPVLPNLIKAFAGGDTSRAAQWSTLFSVVWGVMQFVCGPAMGALSDRIGRRPVLLISLVGLAADFFIMAFAPNLMWLLAGRIVNGMTAASFATANAYIADVTAPDERARAFGRIGAALSLGFLAGPALGGLLATAGLRVPFFVAGALTAMNALYGLLVLPESLPVERRTSHIDWGALSPLGALRFLGQRAGLLQLSLIGGLFSFAWMVGPSIFVLYGGYRYGWLPATIGIVMMASGLIGAVTQMNLVGPVVARMGERGAMLIGAAAAAVGYACFGCASAGWGYLAAIPVFALHHLFMPGLQGLMTSRLGESEQARLQGVVQGVQGIASIIGPLVFGLVFAWSSGAESAAYEAGCAFFLASGVMALVFVLAARIG</sequence>
<feature type="transmembrane region" description="Helical" evidence="8">
    <location>
        <begin position="256"/>
        <end position="281"/>
    </location>
</feature>
<dbReference type="Proteomes" id="UP000305539">
    <property type="component" value="Unassembled WGS sequence"/>
</dbReference>
<gene>
    <name evidence="10" type="ORF">FAZ69_09270</name>
</gene>
<organism evidence="10 11">
    <name type="scientific">Trinickia terrae</name>
    <dbReference type="NCBI Taxonomy" id="2571161"/>
    <lineage>
        <taxon>Bacteria</taxon>
        <taxon>Pseudomonadati</taxon>
        <taxon>Pseudomonadota</taxon>
        <taxon>Betaproteobacteria</taxon>
        <taxon>Burkholderiales</taxon>
        <taxon>Burkholderiaceae</taxon>
        <taxon>Trinickia</taxon>
    </lineage>
</organism>
<feature type="transmembrane region" description="Helical" evidence="8">
    <location>
        <begin position="144"/>
        <end position="167"/>
    </location>
</feature>
<evidence type="ECO:0000256" key="1">
    <source>
        <dbReference type="ARBA" id="ARBA00003279"/>
    </source>
</evidence>
<dbReference type="CDD" id="cd17388">
    <property type="entry name" value="MFS_TetA"/>
    <property type="match status" value="1"/>
</dbReference>
<feature type="transmembrane region" description="Helical" evidence="8">
    <location>
        <begin position="226"/>
        <end position="250"/>
    </location>
</feature>
<reference evidence="10 11" key="1">
    <citation type="submission" date="2019-04" db="EMBL/GenBank/DDBJ databases">
        <title>Trinickia sp. 7GSK02, isolated from subtropical forest soil.</title>
        <authorList>
            <person name="Gao Z.-H."/>
            <person name="Qiu L.-H."/>
        </authorList>
    </citation>
    <scope>NUCLEOTIDE SEQUENCE [LARGE SCALE GENOMIC DNA]</scope>
    <source>
        <strain evidence="10 11">7GSK02</strain>
    </source>
</reference>
<evidence type="ECO:0000256" key="5">
    <source>
        <dbReference type="ARBA" id="ARBA00022692"/>
    </source>
</evidence>
<dbReference type="EMBL" id="SWJE01000004">
    <property type="protein sequence ID" value="TKC90317.1"/>
    <property type="molecule type" value="Genomic_DNA"/>
</dbReference>
<dbReference type="OrthoDB" id="9814026at2"/>
<evidence type="ECO:0000256" key="2">
    <source>
        <dbReference type="ARBA" id="ARBA00004141"/>
    </source>
</evidence>
<dbReference type="PANTHER" id="PTHR23504:SF15">
    <property type="entry name" value="MAJOR FACILITATOR SUPERFAMILY (MFS) PROFILE DOMAIN-CONTAINING PROTEIN"/>
    <property type="match status" value="1"/>
</dbReference>
<dbReference type="AlphaFoldDB" id="A0A4U1IA51"/>
<evidence type="ECO:0000256" key="8">
    <source>
        <dbReference type="SAM" id="Phobius"/>
    </source>
</evidence>
<keyword evidence="7 8" id="KW-0472">Membrane</keyword>
<feature type="transmembrane region" description="Helical" evidence="8">
    <location>
        <begin position="173"/>
        <end position="193"/>
    </location>
</feature>
<comment type="similarity">
    <text evidence="3">Belongs to the major facilitator superfamily. TCR/Tet family.</text>
</comment>
<evidence type="ECO:0000256" key="3">
    <source>
        <dbReference type="ARBA" id="ARBA00007520"/>
    </source>
</evidence>
<dbReference type="PROSITE" id="PS00216">
    <property type="entry name" value="SUGAR_TRANSPORT_1"/>
    <property type="match status" value="1"/>
</dbReference>
<dbReference type="InterPro" id="IPR011701">
    <property type="entry name" value="MFS"/>
</dbReference>
<name>A0A4U1IA51_9BURK</name>
<keyword evidence="5 8" id="KW-0812">Transmembrane</keyword>
<dbReference type="PANTHER" id="PTHR23504">
    <property type="entry name" value="MAJOR FACILITATOR SUPERFAMILY DOMAIN-CONTAINING PROTEIN 10"/>
    <property type="match status" value="1"/>
</dbReference>
<dbReference type="InterPro" id="IPR001958">
    <property type="entry name" value="Tet-R_TetA/multi-R_MdtG-like"/>
</dbReference>
<evidence type="ECO:0000256" key="6">
    <source>
        <dbReference type="ARBA" id="ARBA00022989"/>
    </source>
</evidence>
<dbReference type="InterPro" id="IPR036259">
    <property type="entry name" value="MFS_trans_sf"/>
</dbReference>
<feature type="transmembrane region" description="Helical" evidence="8">
    <location>
        <begin position="87"/>
        <end position="106"/>
    </location>
</feature>
<dbReference type="InterPro" id="IPR020846">
    <property type="entry name" value="MFS_dom"/>
</dbReference>
<dbReference type="GO" id="GO:0016020">
    <property type="term" value="C:membrane"/>
    <property type="evidence" value="ECO:0007669"/>
    <property type="project" value="UniProtKB-SubCell"/>
</dbReference>
<feature type="transmembrane region" description="Helical" evidence="8">
    <location>
        <begin position="16"/>
        <end position="38"/>
    </location>
</feature>
<dbReference type="GO" id="GO:0022857">
    <property type="term" value="F:transmembrane transporter activity"/>
    <property type="evidence" value="ECO:0007669"/>
    <property type="project" value="InterPro"/>
</dbReference>
<dbReference type="Gene3D" id="1.20.1250.20">
    <property type="entry name" value="MFS general substrate transporter like domains"/>
    <property type="match status" value="1"/>
</dbReference>
<accession>A0A4U1IA51</accession>
<dbReference type="RefSeq" id="WP_136893646.1">
    <property type="nucleotide sequence ID" value="NZ_SWJE01000004.1"/>
</dbReference>
<feature type="transmembrane region" description="Helical" evidence="8">
    <location>
        <begin position="352"/>
        <end position="376"/>
    </location>
</feature>